<evidence type="ECO:0000259" key="5">
    <source>
        <dbReference type="PROSITE" id="PS50931"/>
    </source>
</evidence>
<dbReference type="CDD" id="cd05466">
    <property type="entry name" value="PBP2_LTTR_substrate"/>
    <property type="match status" value="1"/>
</dbReference>
<evidence type="ECO:0000313" key="6">
    <source>
        <dbReference type="EMBL" id="MFC0424486.1"/>
    </source>
</evidence>
<evidence type="ECO:0000313" key="7">
    <source>
        <dbReference type="Proteomes" id="UP001589855"/>
    </source>
</evidence>
<organism evidence="6 7">
    <name type="scientific">Lactiplantibacillus plajomi</name>
    <dbReference type="NCBI Taxonomy" id="1457217"/>
    <lineage>
        <taxon>Bacteria</taxon>
        <taxon>Bacillati</taxon>
        <taxon>Bacillota</taxon>
        <taxon>Bacilli</taxon>
        <taxon>Lactobacillales</taxon>
        <taxon>Lactobacillaceae</taxon>
        <taxon>Lactiplantibacillus</taxon>
    </lineage>
</organism>
<evidence type="ECO:0000256" key="3">
    <source>
        <dbReference type="ARBA" id="ARBA00023125"/>
    </source>
</evidence>
<evidence type="ECO:0000256" key="1">
    <source>
        <dbReference type="ARBA" id="ARBA00009437"/>
    </source>
</evidence>
<proteinExistence type="inferred from homology"/>
<comment type="similarity">
    <text evidence="1">Belongs to the LysR transcriptional regulatory family.</text>
</comment>
<evidence type="ECO:0000256" key="2">
    <source>
        <dbReference type="ARBA" id="ARBA00023015"/>
    </source>
</evidence>
<name>A0ABV6K4Y8_9LACO</name>
<dbReference type="PANTHER" id="PTHR30346">
    <property type="entry name" value="TRANSCRIPTIONAL DUAL REGULATOR HCAR-RELATED"/>
    <property type="match status" value="1"/>
</dbReference>
<dbReference type="RefSeq" id="WP_170178229.1">
    <property type="nucleotide sequence ID" value="NZ_BAABRM010000009.1"/>
</dbReference>
<dbReference type="Proteomes" id="UP001589855">
    <property type="component" value="Unassembled WGS sequence"/>
</dbReference>
<keyword evidence="7" id="KW-1185">Reference proteome</keyword>
<comment type="caution">
    <text evidence="6">The sequence shown here is derived from an EMBL/GenBank/DDBJ whole genome shotgun (WGS) entry which is preliminary data.</text>
</comment>
<gene>
    <name evidence="6" type="ORF">ACFFGS_10175</name>
</gene>
<accession>A0ABV6K4Y8</accession>
<feature type="domain" description="HTH lysR-type" evidence="5">
    <location>
        <begin position="22"/>
        <end position="62"/>
    </location>
</feature>
<dbReference type="Gene3D" id="1.10.10.10">
    <property type="entry name" value="Winged helix-like DNA-binding domain superfamily/Winged helix DNA-binding domain"/>
    <property type="match status" value="1"/>
</dbReference>
<dbReference type="SUPFAM" id="SSF46785">
    <property type="entry name" value="Winged helix' DNA-binding domain"/>
    <property type="match status" value="1"/>
</dbReference>
<reference evidence="6 7" key="1">
    <citation type="submission" date="2024-09" db="EMBL/GenBank/DDBJ databases">
        <authorList>
            <person name="Sun Q."/>
            <person name="Mori K."/>
        </authorList>
    </citation>
    <scope>NUCLEOTIDE SEQUENCE [LARGE SCALE GENOMIC DNA]</scope>
    <source>
        <strain evidence="6 7">TBRC 4575</strain>
    </source>
</reference>
<dbReference type="SUPFAM" id="SSF53850">
    <property type="entry name" value="Periplasmic binding protein-like II"/>
    <property type="match status" value="1"/>
</dbReference>
<dbReference type="PROSITE" id="PS50931">
    <property type="entry name" value="HTH_LYSR"/>
    <property type="match status" value="1"/>
</dbReference>
<dbReference type="PANTHER" id="PTHR30346:SF0">
    <property type="entry name" value="HCA OPERON TRANSCRIPTIONAL ACTIVATOR HCAR"/>
    <property type="match status" value="1"/>
</dbReference>
<dbReference type="InterPro" id="IPR036388">
    <property type="entry name" value="WH-like_DNA-bd_sf"/>
</dbReference>
<dbReference type="EMBL" id="JBHLUK010000072">
    <property type="protein sequence ID" value="MFC0424486.1"/>
    <property type="molecule type" value="Genomic_DNA"/>
</dbReference>
<dbReference type="InterPro" id="IPR036390">
    <property type="entry name" value="WH_DNA-bd_sf"/>
</dbReference>
<keyword evidence="2" id="KW-0805">Transcription regulation</keyword>
<dbReference type="Pfam" id="PF03466">
    <property type="entry name" value="LysR_substrate"/>
    <property type="match status" value="1"/>
</dbReference>
<evidence type="ECO:0000256" key="4">
    <source>
        <dbReference type="ARBA" id="ARBA00023163"/>
    </source>
</evidence>
<protein>
    <submittedName>
        <fullName evidence="6">LysR family transcriptional regulator</fullName>
    </submittedName>
</protein>
<dbReference type="Pfam" id="PF00126">
    <property type="entry name" value="HTH_1"/>
    <property type="match status" value="1"/>
</dbReference>
<keyword evidence="3" id="KW-0238">DNA-binding</keyword>
<dbReference type="InterPro" id="IPR005119">
    <property type="entry name" value="LysR_subst-bd"/>
</dbReference>
<keyword evidence="4" id="KW-0804">Transcription</keyword>
<dbReference type="Gene3D" id="3.40.190.10">
    <property type="entry name" value="Periplasmic binding protein-like II"/>
    <property type="match status" value="2"/>
</dbReference>
<dbReference type="InterPro" id="IPR000847">
    <property type="entry name" value="LysR_HTH_N"/>
</dbReference>
<sequence length="304" mass="33829">MANNPNRVLKEILTTVQTAATLTQVAEWRYTSQPNISKVLTAAEREYGVQLVNRQQTPISLTAAGEQLLSRLEAQLRFDQQTHLEMRQFQSNPPFQLRLAFFPTYAPIILPKITSALQTAYPKLQLETVSLTTAKALAALKDGQVAIFIGRNASDPTIQSIPLFTEQLCFVISATSPLYHPDQFCRDLTATDLVTLQAENYIKWSAETSFIDVTSHFFHLNDLHFSSNVTVATYEEAMLCAAQGVGITMAMQTTANYFLRHRANVNLLVVPARMASLEISIMTGAHSETIVQKLAQLIATKLRP</sequence>